<name>A0A6A6S1T0_9PLEO</name>
<evidence type="ECO:0000313" key="1">
    <source>
        <dbReference type="EMBL" id="KAF2641816.1"/>
    </source>
</evidence>
<protein>
    <submittedName>
        <fullName evidence="1">Uncharacterized protein</fullName>
    </submittedName>
</protein>
<evidence type="ECO:0000313" key="2">
    <source>
        <dbReference type="Proteomes" id="UP000799753"/>
    </source>
</evidence>
<reference evidence="1" key="1">
    <citation type="journal article" date="2020" name="Stud. Mycol.">
        <title>101 Dothideomycetes genomes: a test case for predicting lifestyles and emergence of pathogens.</title>
        <authorList>
            <person name="Haridas S."/>
            <person name="Albert R."/>
            <person name="Binder M."/>
            <person name="Bloem J."/>
            <person name="Labutti K."/>
            <person name="Salamov A."/>
            <person name="Andreopoulos B."/>
            <person name="Baker S."/>
            <person name="Barry K."/>
            <person name="Bills G."/>
            <person name="Bluhm B."/>
            <person name="Cannon C."/>
            <person name="Castanera R."/>
            <person name="Culley D."/>
            <person name="Daum C."/>
            <person name="Ezra D."/>
            <person name="Gonzalez J."/>
            <person name="Henrissat B."/>
            <person name="Kuo A."/>
            <person name="Liang C."/>
            <person name="Lipzen A."/>
            <person name="Lutzoni F."/>
            <person name="Magnuson J."/>
            <person name="Mondo S."/>
            <person name="Nolan M."/>
            <person name="Ohm R."/>
            <person name="Pangilinan J."/>
            <person name="Park H.-J."/>
            <person name="Ramirez L."/>
            <person name="Alfaro M."/>
            <person name="Sun H."/>
            <person name="Tritt A."/>
            <person name="Yoshinaga Y."/>
            <person name="Zwiers L.-H."/>
            <person name="Turgeon B."/>
            <person name="Goodwin S."/>
            <person name="Spatafora J."/>
            <person name="Crous P."/>
            <person name="Grigoriev I."/>
        </authorList>
    </citation>
    <scope>NUCLEOTIDE SEQUENCE</scope>
    <source>
        <strain evidence="1">CBS 473.64</strain>
    </source>
</reference>
<keyword evidence="2" id="KW-1185">Reference proteome</keyword>
<gene>
    <name evidence="1" type="ORF">P280DRAFT_286101</name>
</gene>
<accession>A0A6A6S1T0</accession>
<proteinExistence type="predicted"/>
<dbReference type="AlphaFoldDB" id="A0A6A6S1T0"/>
<organism evidence="1 2">
    <name type="scientific">Massarina eburnea CBS 473.64</name>
    <dbReference type="NCBI Taxonomy" id="1395130"/>
    <lineage>
        <taxon>Eukaryota</taxon>
        <taxon>Fungi</taxon>
        <taxon>Dikarya</taxon>
        <taxon>Ascomycota</taxon>
        <taxon>Pezizomycotina</taxon>
        <taxon>Dothideomycetes</taxon>
        <taxon>Pleosporomycetidae</taxon>
        <taxon>Pleosporales</taxon>
        <taxon>Massarineae</taxon>
        <taxon>Massarinaceae</taxon>
        <taxon>Massarina</taxon>
    </lineage>
</organism>
<dbReference type="Proteomes" id="UP000799753">
    <property type="component" value="Unassembled WGS sequence"/>
</dbReference>
<sequence>MPSFPTCIYGSPSELGQSRAYIPQPFMNTFTAKPSRAARYASATPLAKANRGVWVVGMAKSTGSSAVIGIFLPCVTGPCTTSLSVAPLGLVSTAQSISRMRRHRKSITAGFVYGPCPEHPWPSYPAIVLERRTACLLRSR</sequence>
<dbReference type="EMBL" id="MU006782">
    <property type="protein sequence ID" value="KAF2641816.1"/>
    <property type="molecule type" value="Genomic_DNA"/>
</dbReference>